<accession>A0ABT8VLW9</accession>
<keyword evidence="3" id="KW-1185">Reference proteome</keyword>
<organism evidence="2 3">
    <name type="scientific">Paenibacillus ehimensis</name>
    <dbReference type="NCBI Taxonomy" id="79264"/>
    <lineage>
        <taxon>Bacteria</taxon>
        <taxon>Bacillati</taxon>
        <taxon>Bacillota</taxon>
        <taxon>Bacilli</taxon>
        <taxon>Bacillales</taxon>
        <taxon>Paenibacillaceae</taxon>
        <taxon>Paenibacillus</taxon>
    </lineage>
</organism>
<dbReference type="InterPro" id="IPR001387">
    <property type="entry name" value="Cro/C1-type_HTH"/>
</dbReference>
<evidence type="ECO:0000259" key="1">
    <source>
        <dbReference type="Pfam" id="PF13443"/>
    </source>
</evidence>
<protein>
    <submittedName>
        <fullName evidence="2">Helix-turn-helix transcriptional regulator</fullName>
    </submittedName>
</protein>
<name>A0ABT8VLW9_9BACL</name>
<dbReference type="Pfam" id="PF13443">
    <property type="entry name" value="HTH_26"/>
    <property type="match status" value="1"/>
</dbReference>
<dbReference type="CDD" id="cd00093">
    <property type="entry name" value="HTH_XRE"/>
    <property type="match status" value="1"/>
</dbReference>
<sequence>MKEMDLRTSDIARTTGYSYQHIYDLLSGERRWNEDSINKVCAALGIKIEIKYGGCRK</sequence>
<dbReference type="Proteomes" id="UP001168883">
    <property type="component" value="Unassembled WGS sequence"/>
</dbReference>
<feature type="domain" description="HTH cro/C1-type" evidence="1">
    <location>
        <begin position="1"/>
        <end position="49"/>
    </location>
</feature>
<evidence type="ECO:0000313" key="2">
    <source>
        <dbReference type="EMBL" id="MDO3681970.1"/>
    </source>
</evidence>
<dbReference type="EMBL" id="JAUMKJ010000089">
    <property type="protein sequence ID" value="MDO3681970.1"/>
    <property type="molecule type" value="Genomic_DNA"/>
</dbReference>
<dbReference type="SUPFAM" id="SSF47413">
    <property type="entry name" value="lambda repressor-like DNA-binding domains"/>
    <property type="match status" value="1"/>
</dbReference>
<proteinExistence type="predicted"/>
<gene>
    <name evidence="2" type="ORF">Q3C12_33790</name>
</gene>
<evidence type="ECO:0000313" key="3">
    <source>
        <dbReference type="Proteomes" id="UP001168883"/>
    </source>
</evidence>
<dbReference type="Gene3D" id="1.10.260.40">
    <property type="entry name" value="lambda repressor-like DNA-binding domains"/>
    <property type="match status" value="1"/>
</dbReference>
<comment type="caution">
    <text evidence="2">The sequence shown here is derived from an EMBL/GenBank/DDBJ whole genome shotgun (WGS) entry which is preliminary data.</text>
</comment>
<dbReference type="InterPro" id="IPR010982">
    <property type="entry name" value="Lambda_DNA-bd_dom_sf"/>
</dbReference>
<reference evidence="2" key="1">
    <citation type="submission" date="2023-07" db="EMBL/GenBank/DDBJ databases">
        <authorList>
            <person name="Aktuganov G."/>
            <person name="Boyko T."/>
            <person name="Delegan Y."/>
            <person name="Galimzianova N."/>
            <person name="Gilvanova E."/>
            <person name="Korobov V."/>
            <person name="Kuzmina L."/>
            <person name="Melentiev A."/>
            <person name="Milman P."/>
            <person name="Ryabova A."/>
            <person name="Stupak E."/>
            <person name="Yasakov T."/>
            <person name="Zharikova N."/>
            <person name="Zhurenko E."/>
        </authorList>
    </citation>
    <scope>NUCLEOTIDE SEQUENCE</scope>
    <source>
        <strain evidence="2">IB-739</strain>
    </source>
</reference>